<protein>
    <recommendedName>
        <fullName evidence="4">Dirigent protein</fullName>
    </recommendedName>
</protein>
<organism evidence="5 6">
    <name type="scientific">Trema orientale</name>
    <name type="common">Charcoal tree</name>
    <name type="synonym">Celtis orientalis</name>
    <dbReference type="NCBI Taxonomy" id="63057"/>
    <lineage>
        <taxon>Eukaryota</taxon>
        <taxon>Viridiplantae</taxon>
        <taxon>Streptophyta</taxon>
        <taxon>Embryophyta</taxon>
        <taxon>Tracheophyta</taxon>
        <taxon>Spermatophyta</taxon>
        <taxon>Magnoliopsida</taxon>
        <taxon>eudicotyledons</taxon>
        <taxon>Gunneridae</taxon>
        <taxon>Pentapetalae</taxon>
        <taxon>rosids</taxon>
        <taxon>fabids</taxon>
        <taxon>Rosales</taxon>
        <taxon>Cannabaceae</taxon>
        <taxon>Trema</taxon>
    </lineage>
</organism>
<dbReference type="InterPro" id="IPR004265">
    <property type="entry name" value="Dirigent"/>
</dbReference>
<evidence type="ECO:0000256" key="4">
    <source>
        <dbReference type="RuleBase" id="RU363099"/>
    </source>
</evidence>
<comment type="similarity">
    <text evidence="1 4">Belongs to the plant dirigent protein family.</text>
</comment>
<dbReference type="PANTHER" id="PTHR21495">
    <property type="entry name" value="NUCLEOPORIN-RELATED"/>
    <property type="match status" value="1"/>
</dbReference>
<accession>A0A2P5AI81</accession>
<keyword evidence="4" id="KW-0052">Apoplast</keyword>
<dbReference type="Proteomes" id="UP000237000">
    <property type="component" value="Unassembled WGS sequence"/>
</dbReference>
<evidence type="ECO:0000256" key="3">
    <source>
        <dbReference type="ARBA" id="ARBA00022525"/>
    </source>
</evidence>
<evidence type="ECO:0000256" key="1">
    <source>
        <dbReference type="ARBA" id="ARBA00010746"/>
    </source>
</evidence>
<dbReference type="FunCoup" id="A0A2P5AI81">
    <property type="interactions" value="37"/>
</dbReference>
<keyword evidence="4" id="KW-0732">Signal</keyword>
<dbReference type="GO" id="GO:0048046">
    <property type="term" value="C:apoplast"/>
    <property type="evidence" value="ECO:0007669"/>
    <property type="project" value="UniProtKB-SubCell"/>
</dbReference>
<feature type="chain" id="PRO_5015021284" description="Dirigent protein" evidence="4">
    <location>
        <begin position="31"/>
        <end position="195"/>
    </location>
</feature>
<keyword evidence="6" id="KW-1185">Reference proteome</keyword>
<comment type="subcellular location">
    <subcellularLocation>
        <location evidence="4">Secreted</location>
        <location evidence="4">Extracellular space</location>
        <location evidence="4">Apoplast</location>
    </subcellularLocation>
</comment>
<evidence type="ECO:0000256" key="2">
    <source>
        <dbReference type="ARBA" id="ARBA00011738"/>
    </source>
</evidence>
<dbReference type="Pfam" id="PF03018">
    <property type="entry name" value="Dirigent"/>
    <property type="match status" value="1"/>
</dbReference>
<dbReference type="STRING" id="63057.A0A2P5AI81"/>
<comment type="subunit">
    <text evidence="2 4">Homodimer.</text>
</comment>
<dbReference type="InParanoid" id="A0A2P5AI81"/>
<sequence length="195" mass="21581">MAKRLQNTIPTLMTIISLFTILSLLNLSVAYNDGYHENLSPKTLGLEQEQLTHLHFYFHDTASGQKPTAVLVAKANSTNSLTFGFVVVMDDPLTVGPEPNSKLVGRAQGTYTFASQSDLELLMVYNYVFTEGKYNGSTLSVLGHNAVFRTVREMPIVGGSGLFRFARGYVEARTHTLNTTTGDSIIEHNVYVLHY</sequence>
<comment type="caution">
    <text evidence="5">The sequence shown here is derived from an EMBL/GenBank/DDBJ whole genome shotgun (WGS) entry which is preliminary data.</text>
</comment>
<dbReference type="OrthoDB" id="1864232at2759"/>
<name>A0A2P5AI81_TREOI</name>
<dbReference type="AlphaFoldDB" id="A0A2P5AI81"/>
<feature type="signal peptide" evidence="4">
    <location>
        <begin position="1"/>
        <end position="30"/>
    </location>
</feature>
<dbReference type="Gene3D" id="2.40.480.10">
    <property type="entry name" value="Allene oxide cyclase-like"/>
    <property type="match status" value="1"/>
</dbReference>
<evidence type="ECO:0000313" key="5">
    <source>
        <dbReference type="EMBL" id="PON36255.1"/>
    </source>
</evidence>
<keyword evidence="3 4" id="KW-0964">Secreted</keyword>
<evidence type="ECO:0000313" key="6">
    <source>
        <dbReference type="Proteomes" id="UP000237000"/>
    </source>
</evidence>
<proteinExistence type="inferred from homology"/>
<comment type="function">
    <text evidence="4">Dirigent proteins impart stereoselectivity on the phenoxy radical-coupling reaction, yielding optically active lignans from two molecules of coniferyl alcohol in the biosynthesis of lignans, flavonolignans, and alkaloids and thus plays a central role in plant secondary metabolism.</text>
</comment>
<gene>
    <name evidence="5" type="ORF">TorRG33x02_349690</name>
</gene>
<dbReference type="GO" id="GO:0009699">
    <property type="term" value="P:phenylpropanoid biosynthetic process"/>
    <property type="evidence" value="ECO:0007669"/>
    <property type="project" value="UniProtKB-ARBA"/>
</dbReference>
<dbReference type="InterPro" id="IPR044859">
    <property type="entry name" value="Allene_oxi_cyc_Dirigent"/>
</dbReference>
<reference evidence="6" key="1">
    <citation type="submission" date="2016-06" db="EMBL/GenBank/DDBJ databases">
        <title>Parallel loss of symbiosis genes in relatives of nitrogen-fixing non-legume Parasponia.</title>
        <authorList>
            <person name="Van Velzen R."/>
            <person name="Holmer R."/>
            <person name="Bu F."/>
            <person name="Rutten L."/>
            <person name="Van Zeijl A."/>
            <person name="Liu W."/>
            <person name="Santuari L."/>
            <person name="Cao Q."/>
            <person name="Sharma T."/>
            <person name="Shen D."/>
            <person name="Roswanjaya Y."/>
            <person name="Wardhani T."/>
            <person name="Kalhor M.S."/>
            <person name="Jansen J."/>
            <person name="Van den Hoogen J."/>
            <person name="Gungor B."/>
            <person name="Hartog M."/>
            <person name="Hontelez J."/>
            <person name="Verver J."/>
            <person name="Yang W.-C."/>
            <person name="Schijlen E."/>
            <person name="Repin R."/>
            <person name="Schilthuizen M."/>
            <person name="Schranz E."/>
            <person name="Heidstra R."/>
            <person name="Miyata K."/>
            <person name="Fedorova E."/>
            <person name="Kohlen W."/>
            <person name="Bisseling T."/>
            <person name="Smit S."/>
            <person name="Geurts R."/>
        </authorList>
    </citation>
    <scope>NUCLEOTIDE SEQUENCE [LARGE SCALE GENOMIC DNA]</scope>
    <source>
        <strain evidence="6">cv. RG33-2</strain>
    </source>
</reference>
<dbReference type="EMBL" id="JXTC01000840">
    <property type="protein sequence ID" value="PON36255.1"/>
    <property type="molecule type" value="Genomic_DNA"/>
</dbReference>